<proteinExistence type="predicted"/>
<dbReference type="GO" id="GO:0060997">
    <property type="term" value="P:dendritic spine morphogenesis"/>
    <property type="evidence" value="ECO:0007669"/>
    <property type="project" value="TreeGrafter"/>
</dbReference>
<name>A0A3B5M641_9TELE</name>
<dbReference type="GeneTree" id="ENSGT00940000157469"/>
<protein>
    <recommendedName>
        <fullName evidence="1">Dedicator of cytokinesis C/D N-terminal domain-containing protein</fullName>
    </recommendedName>
</protein>
<dbReference type="PANTHER" id="PTHR23317:SF71">
    <property type="entry name" value="DEDICATOR OF CYTOKINESIS PROTEIN 10"/>
    <property type="match status" value="1"/>
</dbReference>
<dbReference type="GO" id="GO:0030334">
    <property type="term" value="P:regulation of cell migration"/>
    <property type="evidence" value="ECO:0007669"/>
    <property type="project" value="TreeGrafter"/>
</dbReference>
<dbReference type="Pfam" id="PF11878">
    <property type="entry name" value="DOCK_C-D_N"/>
    <property type="match status" value="1"/>
</dbReference>
<sequence>MAAESTRRFTKNLLKPGSAAEIRQTACNAVRHSAVTVSGPPWIQEKPKLIDPLDYEAVISELWEELKEDPLTELLLFPDNDFSVSTVPQERRTLNSTVPEGAELQAECLLVRQACKYYNSELNVVQFKYDDYAGDYRLLPR</sequence>
<dbReference type="AlphaFoldDB" id="A0A3B5M641"/>
<accession>A0A3B5M641</accession>
<dbReference type="InterPro" id="IPR026791">
    <property type="entry name" value="DOCK"/>
</dbReference>
<evidence type="ECO:0000259" key="1">
    <source>
        <dbReference type="Pfam" id="PF11878"/>
    </source>
</evidence>
<evidence type="ECO:0000313" key="3">
    <source>
        <dbReference type="Proteomes" id="UP000261380"/>
    </source>
</evidence>
<dbReference type="Ensembl" id="ENSXCOT00000017088.1">
    <property type="protein sequence ID" value="ENSXCOP00000016871.1"/>
    <property type="gene ID" value="ENSXCOG00000012724.1"/>
</dbReference>
<keyword evidence="3" id="KW-1185">Reference proteome</keyword>
<feature type="domain" description="Dedicator of cytokinesis C/D N-terminal" evidence="1">
    <location>
        <begin position="48"/>
        <end position="140"/>
    </location>
</feature>
<dbReference type="GO" id="GO:0005085">
    <property type="term" value="F:guanyl-nucleotide exchange factor activity"/>
    <property type="evidence" value="ECO:0007669"/>
    <property type="project" value="InterPro"/>
</dbReference>
<reference evidence="2" key="1">
    <citation type="submission" date="2025-08" db="UniProtKB">
        <authorList>
            <consortium name="Ensembl"/>
        </authorList>
    </citation>
    <scope>IDENTIFICATION</scope>
</reference>
<reference evidence="2" key="2">
    <citation type="submission" date="2025-09" db="UniProtKB">
        <authorList>
            <consortium name="Ensembl"/>
        </authorList>
    </citation>
    <scope>IDENTIFICATION</scope>
</reference>
<evidence type="ECO:0000313" key="2">
    <source>
        <dbReference type="Ensembl" id="ENSXCOP00000016871.1"/>
    </source>
</evidence>
<dbReference type="InterPro" id="IPR021816">
    <property type="entry name" value="DOCK_C/D_N"/>
</dbReference>
<dbReference type="GO" id="GO:0007264">
    <property type="term" value="P:small GTPase-mediated signal transduction"/>
    <property type="evidence" value="ECO:0007669"/>
    <property type="project" value="InterPro"/>
</dbReference>
<dbReference type="PANTHER" id="PTHR23317">
    <property type="entry name" value="DEDICATOR OF CYTOKINESIS DOCK"/>
    <property type="match status" value="1"/>
</dbReference>
<organism evidence="2 3">
    <name type="scientific">Xiphophorus couchianus</name>
    <name type="common">Monterrey platyfish</name>
    <dbReference type="NCBI Taxonomy" id="32473"/>
    <lineage>
        <taxon>Eukaryota</taxon>
        <taxon>Metazoa</taxon>
        <taxon>Chordata</taxon>
        <taxon>Craniata</taxon>
        <taxon>Vertebrata</taxon>
        <taxon>Euteleostomi</taxon>
        <taxon>Actinopterygii</taxon>
        <taxon>Neopterygii</taxon>
        <taxon>Teleostei</taxon>
        <taxon>Neoteleostei</taxon>
        <taxon>Acanthomorphata</taxon>
        <taxon>Ovalentaria</taxon>
        <taxon>Atherinomorphae</taxon>
        <taxon>Cyprinodontiformes</taxon>
        <taxon>Poeciliidae</taxon>
        <taxon>Poeciliinae</taxon>
        <taxon>Xiphophorus</taxon>
    </lineage>
</organism>
<dbReference type="Proteomes" id="UP000261380">
    <property type="component" value="Unplaced"/>
</dbReference>